<feature type="transmembrane region" description="Helical" evidence="8">
    <location>
        <begin position="110"/>
        <end position="132"/>
    </location>
</feature>
<dbReference type="InterPro" id="IPR020846">
    <property type="entry name" value="MFS_dom"/>
</dbReference>
<dbReference type="Proteomes" id="UP000327044">
    <property type="component" value="Unassembled WGS sequence"/>
</dbReference>
<evidence type="ECO:0000256" key="2">
    <source>
        <dbReference type="ARBA" id="ARBA00022448"/>
    </source>
</evidence>
<evidence type="ECO:0000256" key="8">
    <source>
        <dbReference type="SAM" id="Phobius"/>
    </source>
</evidence>
<feature type="transmembrane region" description="Helical" evidence="8">
    <location>
        <begin position="144"/>
        <end position="162"/>
    </location>
</feature>
<dbReference type="PROSITE" id="PS00217">
    <property type="entry name" value="SUGAR_TRANSPORT_2"/>
    <property type="match status" value="1"/>
</dbReference>
<feature type="transmembrane region" description="Helical" evidence="8">
    <location>
        <begin position="256"/>
        <end position="284"/>
    </location>
</feature>
<evidence type="ECO:0000256" key="3">
    <source>
        <dbReference type="ARBA" id="ARBA00022475"/>
    </source>
</evidence>
<evidence type="ECO:0000256" key="6">
    <source>
        <dbReference type="ARBA" id="ARBA00022989"/>
    </source>
</evidence>
<dbReference type="PANTHER" id="PTHR48021:SF39">
    <property type="entry name" value="MAJOR FACILITATOR SUPERFAMILY (MFS) PROFILE DOMAIN-CONTAINING PROTEIN"/>
    <property type="match status" value="1"/>
</dbReference>
<comment type="subcellular location">
    <subcellularLocation>
        <location evidence="1">Cell membrane</location>
        <topology evidence="1">Multi-pass membrane protein</topology>
    </subcellularLocation>
</comment>
<accession>A0A5N4AKC7</accession>
<dbReference type="OrthoDB" id="6133115at2759"/>
<gene>
    <name evidence="10" type="ORF">PPYR_08808</name>
</gene>
<feature type="transmembrane region" description="Helical" evidence="8">
    <location>
        <begin position="366"/>
        <end position="385"/>
    </location>
</feature>
<evidence type="ECO:0000256" key="1">
    <source>
        <dbReference type="ARBA" id="ARBA00004651"/>
    </source>
</evidence>
<dbReference type="SUPFAM" id="SSF103473">
    <property type="entry name" value="MFS general substrate transporter"/>
    <property type="match status" value="1"/>
</dbReference>
<comment type="caution">
    <text evidence="10">The sequence shown here is derived from an EMBL/GenBank/DDBJ whole genome shotgun (WGS) entry which is preliminary data.</text>
</comment>
<keyword evidence="3" id="KW-1003">Cell membrane</keyword>
<feature type="transmembrane region" description="Helical" evidence="8">
    <location>
        <begin position="21"/>
        <end position="43"/>
    </location>
</feature>
<dbReference type="InterPro" id="IPR050549">
    <property type="entry name" value="MFS_Trehalose_Transporter"/>
</dbReference>
<dbReference type="InterPro" id="IPR036259">
    <property type="entry name" value="MFS_trans_sf"/>
</dbReference>
<name>A0A5N4AKC7_PHOPY</name>
<dbReference type="GO" id="GO:0022857">
    <property type="term" value="F:transmembrane transporter activity"/>
    <property type="evidence" value="ECO:0007669"/>
    <property type="project" value="InterPro"/>
</dbReference>
<organism evidence="10 11">
    <name type="scientific">Photinus pyralis</name>
    <name type="common">Common eastern firefly</name>
    <name type="synonym">Lampyris pyralis</name>
    <dbReference type="NCBI Taxonomy" id="7054"/>
    <lineage>
        <taxon>Eukaryota</taxon>
        <taxon>Metazoa</taxon>
        <taxon>Ecdysozoa</taxon>
        <taxon>Arthropoda</taxon>
        <taxon>Hexapoda</taxon>
        <taxon>Insecta</taxon>
        <taxon>Pterygota</taxon>
        <taxon>Neoptera</taxon>
        <taxon>Endopterygota</taxon>
        <taxon>Coleoptera</taxon>
        <taxon>Polyphaga</taxon>
        <taxon>Elateriformia</taxon>
        <taxon>Elateroidea</taxon>
        <taxon>Lampyridae</taxon>
        <taxon>Lampyrinae</taxon>
        <taxon>Photinus</taxon>
    </lineage>
</organism>
<keyword evidence="4" id="KW-0762">Sugar transport</keyword>
<evidence type="ECO:0000256" key="7">
    <source>
        <dbReference type="ARBA" id="ARBA00023136"/>
    </source>
</evidence>
<keyword evidence="5 8" id="KW-0812">Transmembrane</keyword>
<feature type="transmembrane region" description="Helical" evidence="8">
    <location>
        <begin position="296"/>
        <end position="320"/>
    </location>
</feature>
<reference evidence="10 11" key="1">
    <citation type="journal article" date="2018" name="Elife">
        <title>Firefly genomes illuminate parallel origins of bioluminescence in beetles.</title>
        <authorList>
            <person name="Fallon T.R."/>
            <person name="Lower S.E."/>
            <person name="Chang C.H."/>
            <person name="Bessho-Uehara M."/>
            <person name="Martin G.J."/>
            <person name="Bewick A.J."/>
            <person name="Behringer M."/>
            <person name="Debat H.J."/>
            <person name="Wong I."/>
            <person name="Day J.C."/>
            <person name="Suvorov A."/>
            <person name="Silva C.J."/>
            <person name="Stanger-Hall K.F."/>
            <person name="Hall D.W."/>
            <person name="Schmitz R.J."/>
            <person name="Nelson D.R."/>
            <person name="Lewis S.M."/>
            <person name="Shigenobu S."/>
            <person name="Bybee S.M."/>
            <person name="Larracuente A.M."/>
            <person name="Oba Y."/>
            <person name="Weng J.K."/>
        </authorList>
    </citation>
    <scope>NUCLEOTIDE SEQUENCE [LARGE SCALE GENOMIC DNA]</scope>
    <source>
        <strain evidence="10">1611_PpyrPB1</strain>
        <tissue evidence="10">Whole body</tissue>
    </source>
</reference>
<feature type="transmembrane region" description="Helical" evidence="8">
    <location>
        <begin position="327"/>
        <end position="346"/>
    </location>
</feature>
<evidence type="ECO:0000259" key="9">
    <source>
        <dbReference type="PROSITE" id="PS50850"/>
    </source>
</evidence>
<dbReference type="FunFam" id="1.20.1250.20:FF:000218">
    <property type="entry name" value="facilitated trehalose transporter Tret1"/>
    <property type="match status" value="1"/>
</dbReference>
<keyword evidence="2" id="KW-0813">Transport</keyword>
<evidence type="ECO:0000256" key="5">
    <source>
        <dbReference type="ARBA" id="ARBA00022692"/>
    </source>
</evidence>
<dbReference type="InterPro" id="IPR005829">
    <property type="entry name" value="Sugar_transporter_CS"/>
</dbReference>
<keyword evidence="7 8" id="KW-0472">Membrane</keyword>
<dbReference type="GO" id="GO:0005886">
    <property type="term" value="C:plasma membrane"/>
    <property type="evidence" value="ECO:0007669"/>
    <property type="project" value="UniProtKB-SubCell"/>
</dbReference>
<protein>
    <recommendedName>
        <fullName evidence="9">Major facilitator superfamily (MFS) profile domain-containing protein</fullName>
    </recommendedName>
</protein>
<keyword evidence="11" id="KW-1185">Reference proteome</keyword>
<feature type="transmembrane region" description="Helical" evidence="8">
    <location>
        <begin position="85"/>
        <end position="104"/>
    </location>
</feature>
<evidence type="ECO:0000313" key="11">
    <source>
        <dbReference type="Proteomes" id="UP000327044"/>
    </source>
</evidence>
<feature type="transmembrane region" description="Helical" evidence="8">
    <location>
        <begin position="430"/>
        <end position="455"/>
    </location>
</feature>
<feature type="transmembrane region" description="Helical" evidence="8">
    <location>
        <begin position="168"/>
        <end position="189"/>
    </location>
</feature>
<feature type="domain" description="Major facilitator superfamily (MFS) profile" evidence="9">
    <location>
        <begin position="1"/>
        <end position="459"/>
    </location>
</feature>
<dbReference type="Gene3D" id="1.20.1250.20">
    <property type="entry name" value="MFS general substrate transporter like domains"/>
    <property type="match status" value="1"/>
</dbReference>
<dbReference type="AlphaFoldDB" id="A0A5N4AKC7"/>
<sequence>MLRNVNMRVLSQLAVVTAKNLLMLTSTMSFAYVGVLIASLSHINSEEVIYFDEYETSWISSVELIASLVGSTLSGIVTEPLGRKVSMMMLTIPSLISWVLFHFADEKWQIFAALTLQGVTSGLIEAPILSYVAEVTEPHLRGTLSATVLVSGSFGYFVEFLIGSLLHWKLAALVSAAMPIVAFCLLSQVPETPYWLLSRNKEDEARRSLAWLRGWTTIASIEDEFQTIRKSFENHENNGVASSCVRRTKQFARKNFVWPFTLVSLLFAWSNFVGVGTLTYYAAIISVTLKSPIDKYLVTVLIGLCQFLGSLVCIFTVSFFGKRITALFAASSLCVTTGAIGLYAHLLGVVRLNFASIASEDHTDDFAWFTVVLLCCYGFISYCGIRSIPWILTGEVFSNETRAVACGLSTSVNYFTGFVANKVYLSMISILTLAGVYWTYATICFLGFVVIYLAVPETEGRTLEEIVNHFNGKGKLSNKMKLSTSL</sequence>
<dbReference type="PANTHER" id="PTHR48021">
    <property type="match status" value="1"/>
</dbReference>
<evidence type="ECO:0000256" key="4">
    <source>
        <dbReference type="ARBA" id="ARBA00022597"/>
    </source>
</evidence>
<dbReference type="InterPro" id="IPR005828">
    <property type="entry name" value="MFS_sugar_transport-like"/>
</dbReference>
<dbReference type="Pfam" id="PF00083">
    <property type="entry name" value="Sugar_tr"/>
    <property type="match status" value="1"/>
</dbReference>
<dbReference type="InParanoid" id="A0A5N4AKC7"/>
<keyword evidence="6 8" id="KW-1133">Transmembrane helix</keyword>
<dbReference type="PROSITE" id="PS50850">
    <property type="entry name" value="MFS"/>
    <property type="match status" value="1"/>
</dbReference>
<dbReference type="EMBL" id="VVIM01000006">
    <property type="protein sequence ID" value="KAB0797815.1"/>
    <property type="molecule type" value="Genomic_DNA"/>
</dbReference>
<proteinExistence type="predicted"/>
<feature type="transmembrane region" description="Helical" evidence="8">
    <location>
        <begin position="58"/>
        <end position="78"/>
    </location>
</feature>
<evidence type="ECO:0000313" key="10">
    <source>
        <dbReference type="EMBL" id="KAB0797815.1"/>
    </source>
</evidence>